<dbReference type="EMBL" id="BAABDF010000002">
    <property type="protein sequence ID" value="GAA3855685.1"/>
    <property type="molecule type" value="Genomic_DNA"/>
</dbReference>
<organism evidence="1 2">
    <name type="scientific">Celeribacter arenosi</name>
    <dbReference type="NCBI Taxonomy" id="792649"/>
    <lineage>
        <taxon>Bacteria</taxon>
        <taxon>Pseudomonadati</taxon>
        <taxon>Pseudomonadota</taxon>
        <taxon>Alphaproteobacteria</taxon>
        <taxon>Rhodobacterales</taxon>
        <taxon>Roseobacteraceae</taxon>
        <taxon>Celeribacter</taxon>
    </lineage>
</organism>
<comment type="caution">
    <text evidence="1">The sequence shown here is derived from an EMBL/GenBank/DDBJ whole genome shotgun (WGS) entry which is preliminary data.</text>
</comment>
<keyword evidence="2" id="KW-1185">Reference proteome</keyword>
<protein>
    <submittedName>
        <fullName evidence="1">Uncharacterized protein</fullName>
    </submittedName>
</protein>
<evidence type="ECO:0000313" key="1">
    <source>
        <dbReference type="EMBL" id="GAA3855685.1"/>
    </source>
</evidence>
<reference evidence="2" key="1">
    <citation type="journal article" date="2019" name="Int. J. Syst. Evol. Microbiol.">
        <title>The Global Catalogue of Microorganisms (GCM) 10K type strain sequencing project: providing services to taxonomists for standard genome sequencing and annotation.</title>
        <authorList>
            <consortium name="The Broad Institute Genomics Platform"/>
            <consortium name="The Broad Institute Genome Sequencing Center for Infectious Disease"/>
            <person name="Wu L."/>
            <person name="Ma J."/>
        </authorList>
    </citation>
    <scope>NUCLEOTIDE SEQUENCE [LARGE SCALE GENOMIC DNA]</scope>
    <source>
        <strain evidence="2">JCM 17190</strain>
    </source>
</reference>
<sequence>MAEKIGDTLHDLAQLFEATHDRAGTAPVDCTLSEVGATTCFKITFAANRPTYTLGPWCPTNNSDDADGICDASARSPRP</sequence>
<dbReference type="Proteomes" id="UP001399917">
    <property type="component" value="Unassembled WGS sequence"/>
</dbReference>
<gene>
    <name evidence="1" type="ORF">GCM10022404_03520</name>
</gene>
<evidence type="ECO:0000313" key="2">
    <source>
        <dbReference type="Proteomes" id="UP001399917"/>
    </source>
</evidence>
<proteinExistence type="predicted"/>
<name>A0ABP7JW56_9RHOB</name>
<accession>A0ABP7JW56</accession>